<dbReference type="PANTHER" id="PTHR36051:SF2">
    <property type="entry name" value="DYNAMIN"/>
    <property type="match status" value="1"/>
</dbReference>
<keyword evidence="2" id="KW-1185">Reference proteome</keyword>
<evidence type="ECO:0000313" key="1">
    <source>
        <dbReference type="EMBL" id="WIA16421.1"/>
    </source>
</evidence>
<proteinExistence type="predicted"/>
<name>A0ABY8U4N7_TETOB</name>
<gene>
    <name evidence="1" type="ORF">OEZ85_013112</name>
</gene>
<evidence type="ECO:0000313" key="2">
    <source>
        <dbReference type="Proteomes" id="UP001244341"/>
    </source>
</evidence>
<dbReference type="PANTHER" id="PTHR36051">
    <property type="entry name" value="DYNAMIN"/>
    <property type="match status" value="1"/>
</dbReference>
<organism evidence="1 2">
    <name type="scientific">Tetradesmus obliquus</name>
    <name type="common">Green alga</name>
    <name type="synonym">Acutodesmus obliquus</name>
    <dbReference type="NCBI Taxonomy" id="3088"/>
    <lineage>
        <taxon>Eukaryota</taxon>
        <taxon>Viridiplantae</taxon>
        <taxon>Chlorophyta</taxon>
        <taxon>core chlorophytes</taxon>
        <taxon>Chlorophyceae</taxon>
        <taxon>CS clade</taxon>
        <taxon>Sphaeropleales</taxon>
        <taxon>Scenedesmaceae</taxon>
        <taxon>Tetradesmus</taxon>
    </lineage>
</organism>
<dbReference type="Proteomes" id="UP001244341">
    <property type="component" value="Chromosome 7b"/>
</dbReference>
<protein>
    <submittedName>
        <fullName evidence="1">Uncharacterized protein</fullName>
    </submittedName>
</protein>
<sequence>MAGVQQGEWQPEPAISHGWPFTLQLGTVGLGIGVGCGVGVGFGGPVSLATVPVLGQASQGISAGLGSLSTAVGGAGAAARAAVQQLGIRGFDAGFGCGVGLGYGFGAGLMLKPSAAQQLLAAGSQAVGEWCGG</sequence>
<reference evidence="1 2" key="1">
    <citation type="submission" date="2023-05" db="EMBL/GenBank/DDBJ databases">
        <title>A 100% complete, gapless, phased diploid assembly of the Scenedesmus obliquus UTEX 3031 genome.</title>
        <authorList>
            <person name="Biondi T.C."/>
            <person name="Hanschen E.R."/>
            <person name="Kwon T."/>
            <person name="Eng W."/>
            <person name="Kruse C.P.S."/>
            <person name="Koehler S.I."/>
            <person name="Kunde Y."/>
            <person name="Gleasner C.D."/>
            <person name="You Mak K.T."/>
            <person name="Polle J."/>
            <person name="Hovde B.T."/>
            <person name="Starkenburg S.R."/>
        </authorList>
    </citation>
    <scope>NUCLEOTIDE SEQUENCE [LARGE SCALE GENOMIC DNA]</scope>
    <source>
        <strain evidence="1 2">DOE0152z</strain>
    </source>
</reference>
<dbReference type="EMBL" id="CP126214">
    <property type="protein sequence ID" value="WIA16421.1"/>
    <property type="molecule type" value="Genomic_DNA"/>
</dbReference>
<accession>A0ABY8U4N7</accession>